<comment type="caution">
    <text evidence="18">The sequence shown here is derived from an EMBL/GenBank/DDBJ whole genome shotgun (WGS) entry which is preliminary data.</text>
</comment>
<dbReference type="Gene3D" id="3.90.1800.10">
    <property type="entry name" value="RNA polymerase alpha subunit dimerisation domain"/>
    <property type="match status" value="1"/>
</dbReference>
<dbReference type="EMBL" id="AONQ01000077">
    <property type="protein sequence ID" value="EME68188.1"/>
    <property type="molecule type" value="Genomic_DNA"/>
</dbReference>
<gene>
    <name evidence="8 18" type="primary">rpoB</name>
    <name evidence="18" type="ORF">H261_19696</name>
</gene>
<feature type="coiled-coil region" evidence="11">
    <location>
        <begin position="1054"/>
        <end position="1081"/>
    </location>
</feature>
<dbReference type="Pfam" id="PF04561">
    <property type="entry name" value="RNA_pol_Rpb2_2"/>
    <property type="match status" value="1"/>
</dbReference>
<dbReference type="Pfam" id="PF04563">
    <property type="entry name" value="RNA_pol_Rpb2_1"/>
    <property type="match status" value="1"/>
</dbReference>
<evidence type="ECO:0000256" key="4">
    <source>
        <dbReference type="ARBA" id="ARBA00022679"/>
    </source>
</evidence>
<feature type="domain" description="DNA-directed RNA polymerase beta subunit external 1" evidence="17">
    <location>
        <begin position="625"/>
        <end position="690"/>
    </location>
</feature>
<dbReference type="GO" id="GO:0032549">
    <property type="term" value="F:ribonucleoside binding"/>
    <property type="evidence" value="ECO:0007669"/>
    <property type="project" value="InterPro"/>
</dbReference>
<evidence type="ECO:0000256" key="1">
    <source>
        <dbReference type="ARBA" id="ARBA00007616"/>
    </source>
</evidence>
<feature type="domain" description="RNA polymerase Rpb2" evidence="16">
    <location>
        <begin position="547"/>
        <end position="615"/>
    </location>
</feature>
<evidence type="ECO:0000259" key="17">
    <source>
        <dbReference type="Pfam" id="PF10385"/>
    </source>
</evidence>
<comment type="similarity">
    <text evidence="1">In the N-terminal section; belongs to the RNA polymerase beta chain family.</text>
</comment>
<comment type="function">
    <text evidence="8 10">DNA-dependent RNA polymerase catalyzes the transcription of DNA into RNA using the four ribonucleoside triphosphates as substrates.</text>
</comment>
<feature type="domain" description="RNA polymerase beta subunit protrusion" evidence="15">
    <location>
        <begin position="27"/>
        <end position="531"/>
    </location>
</feature>
<dbReference type="STRING" id="1244869.H261_19696"/>
<proteinExistence type="inferred from homology"/>
<organism evidence="18 19">
    <name type="scientific">Paramagnetospirillum caucaseum</name>
    <dbReference type="NCBI Taxonomy" id="1244869"/>
    <lineage>
        <taxon>Bacteria</taxon>
        <taxon>Pseudomonadati</taxon>
        <taxon>Pseudomonadota</taxon>
        <taxon>Alphaproteobacteria</taxon>
        <taxon>Rhodospirillales</taxon>
        <taxon>Magnetospirillaceae</taxon>
        <taxon>Paramagnetospirillum</taxon>
    </lineage>
</organism>
<dbReference type="FunFam" id="3.90.1800.10:FF:000001">
    <property type="entry name" value="DNA-directed RNA polymerase subunit beta"/>
    <property type="match status" value="1"/>
</dbReference>
<dbReference type="InterPro" id="IPR007642">
    <property type="entry name" value="RNA_pol_Rpb2_2"/>
</dbReference>
<dbReference type="InterPro" id="IPR010243">
    <property type="entry name" value="RNA_pol_bsu_bac"/>
</dbReference>
<evidence type="ECO:0000259" key="12">
    <source>
        <dbReference type="Pfam" id="PF00562"/>
    </source>
</evidence>
<dbReference type="InterPro" id="IPR037033">
    <property type="entry name" value="DNA-dir_RNAP_su2_hyb_sf"/>
</dbReference>
<dbReference type="PATRIC" id="fig|1244869.3.peg.3919"/>
<keyword evidence="19" id="KW-1185">Reference proteome</keyword>
<dbReference type="CDD" id="cd00653">
    <property type="entry name" value="RNA_pol_B_RPB2"/>
    <property type="match status" value="1"/>
</dbReference>
<feature type="domain" description="RNA polymerase Rpb2" evidence="14">
    <location>
        <begin position="387"/>
        <end position="488"/>
    </location>
</feature>
<dbReference type="GO" id="GO:0006351">
    <property type="term" value="P:DNA-templated transcription"/>
    <property type="evidence" value="ECO:0007669"/>
    <property type="project" value="UniProtKB-UniRule"/>
</dbReference>
<dbReference type="Pfam" id="PF04565">
    <property type="entry name" value="RNA_pol_Rpb2_3"/>
    <property type="match status" value="1"/>
</dbReference>
<dbReference type="NCBIfam" id="TIGR02013">
    <property type="entry name" value="rpoB"/>
    <property type="match status" value="1"/>
</dbReference>
<reference evidence="18 19" key="1">
    <citation type="journal article" date="2014" name="Genome Announc.">
        <title>Draft Genome Sequence of Magnetospirillum sp. Strain SO-1, a Freshwater Magnetotactic Bacterium Isolated from the Ol'khovka River, Russia.</title>
        <authorList>
            <person name="Grouzdev D.S."/>
            <person name="Dziuba M.V."/>
            <person name="Sukhacheva M.S."/>
            <person name="Mardanov A.V."/>
            <person name="Beletskiy A.V."/>
            <person name="Kuznetsov B.B."/>
            <person name="Skryabin K.G."/>
        </authorList>
    </citation>
    <scope>NUCLEOTIDE SEQUENCE [LARGE SCALE GENOMIC DNA]</scope>
    <source>
        <strain evidence="18 19">SO-1</strain>
    </source>
</reference>
<dbReference type="Pfam" id="PF00562">
    <property type="entry name" value="RNA_pol_Rpb2_6"/>
    <property type="match status" value="1"/>
</dbReference>
<dbReference type="Gene3D" id="3.90.1100.10">
    <property type="match status" value="2"/>
</dbReference>
<evidence type="ECO:0000259" key="15">
    <source>
        <dbReference type="Pfam" id="PF04563"/>
    </source>
</evidence>
<keyword evidence="11" id="KW-0175">Coiled coil</keyword>
<name>M3A5W8_9PROT</name>
<feature type="domain" description="RNA polymerase Rpb2" evidence="13">
    <location>
        <begin position="1313"/>
        <end position="1387"/>
    </location>
</feature>
<dbReference type="NCBIfam" id="NF001616">
    <property type="entry name" value="PRK00405.1"/>
    <property type="match status" value="1"/>
</dbReference>
<evidence type="ECO:0000256" key="8">
    <source>
        <dbReference type="HAMAP-Rule" id="MF_01321"/>
    </source>
</evidence>
<dbReference type="InterPro" id="IPR007121">
    <property type="entry name" value="RNA_pol_bsu_CS"/>
</dbReference>
<dbReference type="HAMAP" id="MF_01321">
    <property type="entry name" value="RNApol_bact_RpoB"/>
    <property type="match status" value="1"/>
</dbReference>
<dbReference type="Pfam" id="PF10385">
    <property type="entry name" value="RNA_pol_Rpb2_45"/>
    <property type="match status" value="1"/>
</dbReference>
<dbReference type="InterPro" id="IPR007641">
    <property type="entry name" value="RNA_pol_Rpb2_7"/>
</dbReference>
<comment type="similarity">
    <text evidence="8 9">Belongs to the RNA polymerase beta chain family.</text>
</comment>
<dbReference type="EC" id="2.7.7.6" evidence="8 10"/>
<dbReference type="InterPro" id="IPR042107">
    <property type="entry name" value="DNA-dir_RNA_pol_bsu_ext_1_sf"/>
</dbReference>
<dbReference type="InterPro" id="IPR007120">
    <property type="entry name" value="DNA-dir_RNAP_su2_dom"/>
</dbReference>
<comment type="similarity">
    <text evidence="2">In the C-terminal section; belongs to the RNA polymerase beta' chain family.</text>
</comment>
<accession>M3A5W8</accession>
<evidence type="ECO:0000259" key="13">
    <source>
        <dbReference type="Pfam" id="PF04560"/>
    </source>
</evidence>
<evidence type="ECO:0000256" key="2">
    <source>
        <dbReference type="ARBA" id="ARBA00009839"/>
    </source>
</evidence>
<dbReference type="GO" id="GO:0003677">
    <property type="term" value="F:DNA binding"/>
    <property type="evidence" value="ECO:0007669"/>
    <property type="project" value="UniProtKB-UniRule"/>
</dbReference>
<feature type="domain" description="DNA-directed RNA polymerase subunit 2 hybrid-binding" evidence="12">
    <location>
        <begin position="752"/>
        <end position="1311"/>
    </location>
</feature>
<dbReference type="PANTHER" id="PTHR20856">
    <property type="entry name" value="DNA-DIRECTED RNA POLYMERASE I SUBUNIT 2"/>
    <property type="match status" value="1"/>
</dbReference>
<dbReference type="GO" id="GO:0003899">
    <property type="term" value="F:DNA-directed RNA polymerase activity"/>
    <property type="evidence" value="ECO:0007669"/>
    <property type="project" value="UniProtKB-UniRule"/>
</dbReference>
<keyword evidence="3 8" id="KW-0240">DNA-directed RNA polymerase</keyword>
<dbReference type="InterPro" id="IPR007645">
    <property type="entry name" value="RNA_pol_Rpb2_3"/>
</dbReference>
<evidence type="ECO:0000256" key="7">
    <source>
        <dbReference type="ARBA" id="ARBA00048552"/>
    </source>
</evidence>
<keyword evidence="4 8" id="KW-0808">Transferase</keyword>
<dbReference type="OrthoDB" id="9803954at2"/>
<dbReference type="SUPFAM" id="SSF64484">
    <property type="entry name" value="beta and beta-prime subunits of DNA dependent RNA-polymerase"/>
    <property type="match status" value="1"/>
</dbReference>
<comment type="subunit">
    <text evidence="8 10">The RNAP catalytic core consists of 2 alpha, 1 beta, 1 beta' and 1 omega subunit. When a sigma factor is associated with the core the holoenzyme is formed, which can initiate transcription.</text>
</comment>
<evidence type="ECO:0000256" key="6">
    <source>
        <dbReference type="ARBA" id="ARBA00023163"/>
    </source>
</evidence>
<evidence type="ECO:0000256" key="11">
    <source>
        <dbReference type="SAM" id="Coils"/>
    </source>
</evidence>
<dbReference type="Pfam" id="PF04560">
    <property type="entry name" value="RNA_pol_Rpb2_7"/>
    <property type="match status" value="1"/>
</dbReference>
<dbReference type="InterPro" id="IPR019462">
    <property type="entry name" value="DNA-dir_RNA_pol_bsu_external_1"/>
</dbReference>
<evidence type="ECO:0000259" key="14">
    <source>
        <dbReference type="Pfam" id="PF04561"/>
    </source>
</evidence>
<dbReference type="Gene3D" id="2.40.50.100">
    <property type="match status" value="1"/>
</dbReference>
<dbReference type="InterPro" id="IPR007644">
    <property type="entry name" value="RNA_pol_bsu_protrusion"/>
</dbReference>
<sequence length="1391" mass="154305">MAKSYTGRKRVRKSFGRIPTVAPMPNLIEVQKSSYDHFLQMDTAPEQRGNVGLQEVFKSVFPIKDFSERGTLEFVRYELEQPKYDVEECQQRGMTFAAPLKVTLRLVVWDIDEDTGSRSIRDIKEQDVYMGDMPLMTSNGTFVINGTERVIVSQMHRSPGVFFDHDKGKTHSSGKYLFAARVIPYRGSWLDFEFDAKDLVYVRIDRRRKLPVTTLLYALDGMNTAALRASRAAEGRGLEQSEIKGMTSEEILSYFYGKVTYTRGPKGWKTPFDAERLKGVKLVSDLIDAKTGEKVADAGTKMTPRLGKKLKEAGLTDIQVFTEDMVGQYVAEDIINETTGEIFTEAGDELTANLVAELEKAGISELPVLAIDHINVGPYMRNTLAIDKNSSREEALIDIYRVMRPGEPPTLETAEALFTGLFFDSERYDLSAVGRVKMNSRLNTPEVADTVRVLRKEDILGVIKVLVELKDGKGEIDDIDHLGNRRVRSVGELMENQYRVGLLRMERAIRERMSSVDIDSVMPHDLINAKPAAAAVREFFGSSQLSQFMDQTNPLSEITHKRRLSALGPGGLTRERAGFEVRDVHPTHYGRICPIETPEGPNIGLINSLATYARVNQYGFIEAPYRKVFDGKVTSEVVYLSAMEEGRYTVAQANSGLDAEGRFTEDLVSCRRAGDFVMVPANEINMIDVSPKQLVSVAAALIPFLENDDANRALMGSNMQRQAVPLIRAEAPLVGTGMEQAVARDSGAAITAKRTGVVDQVDATRVVIRATEETQASASGVDIYNLLKFQRSNQNTCITQRPLVKVGDLIQKGDIIADGPSTQLGELALGRNVLVAFMPWNGYNFEDSILISERIVRDDVFTSIHIEEFEVMARDTKLGQEEITRDIPNVGEEALKNLDEAGIVYIGAEVKPGDILVGKVTPKGESPMTPEEKLLRAIFGEKASDVRDTSLRLPPGVSGTIVEVRVFSRRGVEKDERALAIERAEIERLAKDRDDERHILERSFFARLKALIIGKKVVSGPKGIKAGTVLADSNMDELHPSTWRNIAIDDDAVMADSEALKRAFDQQVDKLQERFENKVEKLQRGDELPPGVMKMVKVFVAVKRKLQPGDKMAGRHGNKGVISRIVPLEDMPYLEDGQQVDIVLNPLGVPSRMNVGQILETHLGWACAGLGQQIGGMLDKYKRNAATMIELKAKLKDVYGDAIYEDEIASLGDSEITELAHNLTPGVPIATPVFDGARESDIVEMLTKAGRSSSGQVTLVDGRTGEPFDRKVTVGYIYMLKLHHLVDDKIHARSIGPYSLVTQQPLGGKAQFGGQRFGEMEVWALEAYGAAYTLQEMLTVKSDDVSGRTKVYEAIVRGDDTFEAGIPESFNVLVKELRSLGLNVELTQRNY</sequence>
<protein>
    <recommendedName>
        <fullName evidence="8 10">DNA-directed RNA polymerase subunit beta</fullName>
        <shortName evidence="8">RNAP subunit beta</shortName>
        <ecNumber evidence="8 10">2.7.7.6</ecNumber>
    </recommendedName>
    <alternativeName>
        <fullName evidence="8">RNA polymerase subunit beta</fullName>
    </alternativeName>
    <alternativeName>
        <fullName evidence="8">Transcriptase subunit beta</fullName>
    </alternativeName>
</protein>
<evidence type="ECO:0000313" key="18">
    <source>
        <dbReference type="EMBL" id="EME68188.1"/>
    </source>
</evidence>
<evidence type="ECO:0000259" key="16">
    <source>
        <dbReference type="Pfam" id="PF04565"/>
    </source>
</evidence>
<dbReference type="Gene3D" id="2.30.150.10">
    <property type="entry name" value="DNA-directed RNA polymerase, beta subunit, external 1 domain"/>
    <property type="match status" value="1"/>
</dbReference>
<dbReference type="Gene3D" id="2.40.50.150">
    <property type="match status" value="1"/>
</dbReference>
<dbReference type="FunFam" id="2.40.50.100:FF:000006">
    <property type="entry name" value="DNA-directed RNA polymerase subunit beta"/>
    <property type="match status" value="1"/>
</dbReference>
<evidence type="ECO:0000256" key="10">
    <source>
        <dbReference type="RuleBase" id="RU363031"/>
    </source>
</evidence>
<evidence type="ECO:0000256" key="9">
    <source>
        <dbReference type="RuleBase" id="RU000434"/>
    </source>
</evidence>
<dbReference type="GO" id="GO:0000428">
    <property type="term" value="C:DNA-directed RNA polymerase complex"/>
    <property type="evidence" value="ECO:0007669"/>
    <property type="project" value="UniProtKB-KW"/>
</dbReference>
<evidence type="ECO:0000313" key="19">
    <source>
        <dbReference type="Proteomes" id="UP000011744"/>
    </source>
</evidence>
<dbReference type="InterPro" id="IPR014724">
    <property type="entry name" value="RNA_pol_RPB2_OB-fold"/>
</dbReference>
<comment type="catalytic activity">
    <reaction evidence="7 8 10">
        <text>RNA(n) + a ribonucleoside 5'-triphosphate = RNA(n+1) + diphosphate</text>
        <dbReference type="Rhea" id="RHEA:21248"/>
        <dbReference type="Rhea" id="RHEA-COMP:14527"/>
        <dbReference type="Rhea" id="RHEA-COMP:17342"/>
        <dbReference type="ChEBI" id="CHEBI:33019"/>
        <dbReference type="ChEBI" id="CHEBI:61557"/>
        <dbReference type="ChEBI" id="CHEBI:140395"/>
        <dbReference type="EC" id="2.7.7.6"/>
    </reaction>
</comment>
<dbReference type="Proteomes" id="UP000011744">
    <property type="component" value="Unassembled WGS sequence"/>
</dbReference>
<dbReference type="InterPro" id="IPR015712">
    <property type="entry name" value="DNA-dir_RNA_pol_su2"/>
</dbReference>
<dbReference type="RefSeq" id="WP_008620992.1">
    <property type="nucleotide sequence ID" value="NZ_AONQ01000077.1"/>
</dbReference>
<evidence type="ECO:0000256" key="5">
    <source>
        <dbReference type="ARBA" id="ARBA00022695"/>
    </source>
</evidence>
<keyword evidence="5 8" id="KW-0548">Nucleotidyltransferase</keyword>
<keyword evidence="6 8" id="KW-0804">Transcription</keyword>
<dbReference type="PROSITE" id="PS01166">
    <property type="entry name" value="RNA_POL_BETA"/>
    <property type="match status" value="1"/>
</dbReference>
<evidence type="ECO:0000256" key="3">
    <source>
        <dbReference type="ARBA" id="ARBA00022478"/>
    </source>
</evidence>
<dbReference type="eggNOG" id="COG0085">
    <property type="taxonomic scope" value="Bacteria"/>
</dbReference>
<dbReference type="Gene3D" id="2.40.270.10">
    <property type="entry name" value="DNA-directed RNA polymerase, subunit 2, domain 6"/>
    <property type="match status" value="1"/>
</dbReference>